<sequence>MNTFLFLLFLYIGVLIVYLFTPYPKIIKKYPQLDQFKNHFENNL</sequence>
<evidence type="ECO:0000313" key="2">
    <source>
        <dbReference type="EMBL" id="QHU00324.1"/>
    </source>
</evidence>
<protein>
    <submittedName>
        <fullName evidence="2">Uncharacterized protein</fullName>
    </submittedName>
</protein>
<dbReference type="AlphaFoldDB" id="A0A6C0J9N1"/>
<keyword evidence="1" id="KW-0472">Membrane</keyword>
<reference evidence="2" key="1">
    <citation type="journal article" date="2020" name="Nature">
        <title>Giant virus diversity and host interactions through global metagenomics.</title>
        <authorList>
            <person name="Schulz F."/>
            <person name="Roux S."/>
            <person name="Paez-Espino D."/>
            <person name="Jungbluth S."/>
            <person name="Walsh D.A."/>
            <person name="Denef V.J."/>
            <person name="McMahon K.D."/>
            <person name="Konstantinidis K.T."/>
            <person name="Eloe-Fadrosh E.A."/>
            <person name="Kyrpides N.C."/>
            <person name="Woyke T."/>
        </authorList>
    </citation>
    <scope>NUCLEOTIDE SEQUENCE</scope>
    <source>
        <strain evidence="2">GVMAG-M-3300025860-12</strain>
    </source>
</reference>
<proteinExistence type="predicted"/>
<keyword evidence="1" id="KW-0812">Transmembrane</keyword>
<dbReference type="EMBL" id="MN740326">
    <property type="protein sequence ID" value="QHU00324.1"/>
    <property type="molecule type" value="Genomic_DNA"/>
</dbReference>
<feature type="transmembrane region" description="Helical" evidence="1">
    <location>
        <begin position="6"/>
        <end position="23"/>
    </location>
</feature>
<accession>A0A6C0J9N1</accession>
<keyword evidence="1" id="KW-1133">Transmembrane helix</keyword>
<evidence type="ECO:0000256" key="1">
    <source>
        <dbReference type="SAM" id="Phobius"/>
    </source>
</evidence>
<organism evidence="2">
    <name type="scientific">viral metagenome</name>
    <dbReference type="NCBI Taxonomy" id="1070528"/>
    <lineage>
        <taxon>unclassified sequences</taxon>
        <taxon>metagenomes</taxon>
        <taxon>organismal metagenomes</taxon>
    </lineage>
</organism>
<name>A0A6C0J9N1_9ZZZZ</name>